<feature type="domain" description="NDT80" evidence="4">
    <location>
        <begin position="27"/>
        <end position="348"/>
    </location>
</feature>
<name>A0ABR4NQK3_9SACH</name>
<keyword evidence="1 2" id="KW-0238">DNA-binding</keyword>
<sequence>MVGRQRACKATDTYEGRKNKPTIEEVEDPEYVIKARINEDGTISNYFDKRKLRIAPRSTLQFKVGPPFKSCGKLRDVICNETGEVLNLRMRQRIDRGFDHIGEEWVGYKRNYFTLVSAFEVNGWNYEELLKYSFSTTLLPFGSYEIDDIEVHLKVLYFAIKIKATDDNSNEIQLIQHTAKRDKGPQFTPDICPLIPAKLPNHQVIREASNVRNVNKKKKFDPIFHFYKDQHKTSYGIDSLFTSYPDNCIKKVARFERVQFSASNSVERHFDQNRFFKLHVIMGVVVAEHEIKQFLRHANNRIEINLNDSSDELILPCGTSGRFMHIEKMETPALIIRGRSPSNYTPIDYLPPKSIVFDEVSLDEIKEDSLIDGDTQLKKNNGLKMKKTLLDGNTQNTKVKPLPRPCRKGRQRPANRKSKVIECKINHHRNYMNYKPENDLSLDNDPNYTDNSLVEFDERALEALLQYNTSVKSNKAIKKENKIKPNVSVNRSTSNTRSHISILDYGSERDDKIDNVLFDIPPRVKIRKELLGPNFKDTNESTKRNLKKNKTIELINNENLPAINLRDLEVRPTNKSVTDPGVKIGPLVLSSIPNYNITEPQLIDDRIVDISEISIKSYGKLYDSDLSMIQNESFIEHKVSQTLTQNDRFDYLIDQSNVFDLEEDDENSSTSLNYHGLSRMATINMQTNSYQLKEVKMANMINNNESICHFPPTSKSSTLTTAGDIYSDGIF</sequence>
<evidence type="ECO:0000259" key="4">
    <source>
        <dbReference type="PROSITE" id="PS51517"/>
    </source>
</evidence>
<gene>
    <name evidence="5" type="ORF">RNJ44_00968</name>
</gene>
<dbReference type="Proteomes" id="UP001623330">
    <property type="component" value="Unassembled WGS sequence"/>
</dbReference>
<comment type="caution">
    <text evidence="5">The sequence shown here is derived from an EMBL/GenBank/DDBJ whole genome shotgun (WGS) entry which is preliminary data.</text>
</comment>
<evidence type="ECO:0000256" key="1">
    <source>
        <dbReference type="ARBA" id="ARBA00023125"/>
    </source>
</evidence>
<accession>A0ABR4NQK3</accession>
<proteinExistence type="predicted"/>
<evidence type="ECO:0000313" key="6">
    <source>
        <dbReference type="Proteomes" id="UP001623330"/>
    </source>
</evidence>
<evidence type="ECO:0000256" key="3">
    <source>
        <dbReference type="SAM" id="MobiDB-lite"/>
    </source>
</evidence>
<protein>
    <submittedName>
        <fullName evidence="5">Meiosis-specific transcription factor NDT80</fullName>
    </submittedName>
</protein>
<dbReference type="PANTHER" id="PTHR35144">
    <property type="entry name" value="MEIOSIS-SPECIFIC TRANSCRIPTION FACTOR NDT80"/>
    <property type="match status" value="1"/>
</dbReference>
<dbReference type="Pfam" id="PF05224">
    <property type="entry name" value="NDT80_PhoG"/>
    <property type="match status" value="1"/>
</dbReference>
<feature type="compositionally biased region" description="Basic residues" evidence="3">
    <location>
        <begin position="405"/>
        <end position="416"/>
    </location>
</feature>
<dbReference type="PROSITE" id="PS51517">
    <property type="entry name" value="NDT80"/>
    <property type="match status" value="1"/>
</dbReference>
<dbReference type="InterPro" id="IPR024061">
    <property type="entry name" value="NDT80_DNA-bd_dom"/>
</dbReference>
<evidence type="ECO:0000256" key="2">
    <source>
        <dbReference type="PROSITE-ProRule" id="PRU00850"/>
    </source>
</evidence>
<dbReference type="SUPFAM" id="SSF49417">
    <property type="entry name" value="p53-like transcription factors"/>
    <property type="match status" value="1"/>
</dbReference>
<dbReference type="EMBL" id="JBEVYD010000009">
    <property type="protein sequence ID" value="KAL3230519.1"/>
    <property type="molecule type" value="Genomic_DNA"/>
</dbReference>
<dbReference type="InterPro" id="IPR052605">
    <property type="entry name" value="Fungal_trans_regulator"/>
</dbReference>
<keyword evidence="6" id="KW-1185">Reference proteome</keyword>
<organism evidence="5 6">
    <name type="scientific">Nakaseomyces bracarensis</name>
    <dbReference type="NCBI Taxonomy" id="273131"/>
    <lineage>
        <taxon>Eukaryota</taxon>
        <taxon>Fungi</taxon>
        <taxon>Dikarya</taxon>
        <taxon>Ascomycota</taxon>
        <taxon>Saccharomycotina</taxon>
        <taxon>Saccharomycetes</taxon>
        <taxon>Saccharomycetales</taxon>
        <taxon>Saccharomycetaceae</taxon>
        <taxon>Nakaseomyces</taxon>
    </lineage>
</organism>
<dbReference type="PANTHER" id="PTHR35144:SF2">
    <property type="entry name" value="MEIOSIS-SPECIFIC TRANSCRIPTION FACTOR NDT80"/>
    <property type="match status" value="1"/>
</dbReference>
<dbReference type="InterPro" id="IPR008967">
    <property type="entry name" value="p53-like_TF_DNA-bd_sf"/>
</dbReference>
<dbReference type="Gene3D" id="2.60.40.1390">
    <property type="entry name" value="NDT80 DNA-binding domain"/>
    <property type="match status" value="1"/>
</dbReference>
<feature type="DNA-binding region" description="NDT80" evidence="2">
    <location>
        <begin position="27"/>
        <end position="348"/>
    </location>
</feature>
<feature type="region of interest" description="Disordered" evidence="3">
    <location>
        <begin position="394"/>
        <end position="416"/>
    </location>
</feature>
<dbReference type="InterPro" id="IPR037141">
    <property type="entry name" value="NDT80_DNA-bd_dom_sf"/>
</dbReference>
<reference evidence="5 6" key="1">
    <citation type="submission" date="2024-05" db="EMBL/GenBank/DDBJ databases">
        <title>Long read based assembly of the Candida bracarensis genome reveals expanded adhesin content.</title>
        <authorList>
            <person name="Marcet-Houben M."/>
            <person name="Ksiezopolska E."/>
            <person name="Gabaldon T."/>
        </authorList>
    </citation>
    <scope>NUCLEOTIDE SEQUENCE [LARGE SCALE GENOMIC DNA]</scope>
    <source>
        <strain evidence="5 6">CBM6</strain>
    </source>
</reference>
<evidence type="ECO:0000313" key="5">
    <source>
        <dbReference type="EMBL" id="KAL3230519.1"/>
    </source>
</evidence>